<evidence type="ECO:0000313" key="2">
    <source>
        <dbReference type="EMBL" id="EGW09951.1"/>
    </source>
</evidence>
<dbReference type="Proteomes" id="UP000001075">
    <property type="component" value="Unassembled WGS sequence"/>
</dbReference>
<sequence>MRGHSFVGDAGVSRRQCLSRVLPGRGWRARQPRKGGSVRKTARLRAPGRPLQAVPEADAGGAAWGRHSHCDARRLEGGASEGSPYPARASGLGPRDRGRKPEDRDAALGSLSAGS</sequence>
<dbReference type="AlphaFoldDB" id="G3I496"/>
<feature type="compositionally biased region" description="Basic and acidic residues" evidence="1">
    <location>
        <begin position="94"/>
        <end position="106"/>
    </location>
</feature>
<proteinExistence type="predicted"/>
<accession>G3I496</accession>
<name>G3I496_CRIGR</name>
<evidence type="ECO:0000256" key="1">
    <source>
        <dbReference type="SAM" id="MobiDB-lite"/>
    </source>
</evidence>
<organism evidence="2 3">
    <name type="scientific">Cricetulus griseus</name>
    <name type="common">Chinese hamster</name>
    <name type="synonym">Cricetulus barabensis griseus</name>
    <dbReference type="NCBI Taxonomy" id="10029"/>
    <lineage>
        <taxon>Eukaryota</taxon>
        <taxon>Metazoa</taxon>
        <taxon>Chordata</taxon>
        <taxon>Craniata</taxon>
        <taxon>Vertebrata</taxon>
        <taxon>Euteleostomi</taxon>
        <taxon>Mammalia</taxon>
        <taxon>Eutheria</taxon>
        <taxon>Euarchontoglires</taxon>
        <taxon>Glires</taxon>
        <taxon>Rodentia</taxon>
        <taxon>Myomorpha</taxon>
        <taxon>Muroidea</taxon>
        <taxon>Cricetidae</taxon>
        <taxon>Cricetinae</taxon>
        <taxon>Cricetulus</taxon>
    </lineage>
</organism>
<feature type="compositionally biased region" description="Basic residues" evidence="1">
    <location>
        <begin position="27"/>
        <end position="43"/>
    </location>
</feature>
<dbReference type="EMBL" id="JH001236">
    <property type="protein sequence ID" value="EGW09951.1"/>
    <property type="molecule type" value="Genomic_DNA"/>
</dbReference>
<evidence type="ECO:0000313" key="3">
    <source>
        <dbReference type="Proteomes" id="UP000001075"/>
    </source>
</evidence>
<protein>
    <submittedName>
        <fullName evidence="2">Uncharacterized protein</fullName>
    </submittedName>
</protein>
<reference evidence="3" key="1">
    <citation type="journal article" date="2011" name="Nat. Biotechnol.">
        <title>The genomic sequence of the Chinese hamster ovary (CHO)-K1 cell line.</title>
        <authorList>
            <person name="Xu X."/>
            <person name="Nagarajan H."/>
            <person name="Lewis N.E."/>
            <person name="Pan S."/>
            <person name="Cai Z."/>
            <person name="Liu X."/>
            <person name="Chen W."/>
            <person name="Xie M."/>
            <person name="Wang W."/>
            <person name="Hammond S."/>
            <person name="Andersen M.R."/>
            <person name="Neff N."/>
            <person name="Passarelli B."/>
            <person name="Koh W."/>
            <person name="Fan H.C."/>
            <person name="Wang J."/>
            <person name="Gui Y."/>
            <person name="Lee K.H."/>
            <person name="Betenbaugh M.J."/>
            <person name="Quake S.R."/>
            <person name="Famili I."/>
            <person name="Palsson B.O."/>
            <person name="Wang J."/>
        </authorList>
    </citation>
    <scope>NUCLEOTIDE SEQUENCE [LARGE SCALE GENOMIC DNA]</scope>
    <source>
        <strain evidence="3">CHO K1 cell line</strain>
    </source>
</reference>
<gene>
    <name evidence="2" type="ORF">I79_018273</name>
</gene>
<feature type="region of interest" description="Disordered" evidence="1">
    <location>
        <begin position="22"/>
        <end position="115"/>
    </location>
</feature>
<dbReference type="InParanoid" id="G3I496"/>